<dbReference type="Pfam" id="PF17921">
    <property type="entry name" value="Integrase_H2C2"/>
    <property type="match status" value="1"/>
</dbReference>
<dbReference type="AlphaFoldDB" id="A0A8X6PSP1"/>
<evidence type="ECO:0000313" key="3">
    <source>
        <dbReference type="EMBL" id="GFT86752.1"/>
    </source>
</evidence>
<dbReference type="EMBL" id="BMAW01073209">
    <property type="protein sequence ID" value="GFT86752.1"/>
    <property type="molecule type" value="Genomic_DNA"/>
</dbReference>
<feature type="domain" description="Integrase zinc-binding" evidence="2">
    <location>
        <begin position="936"/>
        <end position="988"/>
    </location>
</feature>
<feature type="region of interest" description="Disordered" evidence="1">
    <location>
        <begin position="371"/>
        <end position="393"/>
    </location>
</feature>
<sequence length="998" mass="113999">MKLVTSMVSAVEILYHQLFEKIDSLKVSDNELLSVIDAKDIEKEVEQSEAYMENLISYKCKITQKIASLTPPVVPPTFVNHTNVPSSTIDTVIQEPRSSIKLPKLTVNKFYGDHKNWLEFLSQFENAIDKNSGLSKIEKLIYLKSLVGGVAAKAISDFALTENNYDAALELLKIHFGQKNLFINAHLGSLLSITPIKNTSDTNSLRKLYDRTENEIRNLESLGINSESCGKEIQSRERALSFHSFVKEKQIPNSSNQQCSSFVFGSRSYNKSAYGKQRGNNSSAAELLVNLSTANNKCIFCGENLHDSSSFDSVSIEMKSDHLKRNKLCFFCFSGQHSIAFCPKLKKEKGCSFCGLKSHSKTLCYRFHENNSDKTTSNSRKEESDDSVASVSSCQTETKTQRVLLQTASVVARYNKQFRNCRLLADTGAQRNFVERKFSRLLKVPVIRKDKLSVYSFGDTSPVEKTFNVVKISKHLKGLKLADTTNSDANISVLIGADNYYDVMTGRIKRISRKLVAAESLYGWCLIGISAPPPNKNSSDSFAMKVVVEEDISKQLEAFWQLENLGIEPVNENLNCPNLYPDLFELLLSFRKHPITFTVDIKQEFLNVELDDSDKNVTKFFWTDNPESFSESLEVSRFNRVLFGINSSSLLLTATIKYHLKKYSSLFPQTHELLNKFVYVDDVLGGQSTVASACTTRVKCVQIFSEANMLLHKWATNSAELRELWEKNGFSIETSSNSVGQNMISYKVIRISWDTDRDVFYFDVENLLSFISKRTDTKRFLLQVADRIFDRLGLIAPYVIRLKVLIQNVWEMGLFWDQEMPQIVKKPFKEWCHELKDLHLVSIPRFYDFSDSNKRGAVDTEELKKSEEYWIKEIQKETYGSEIIDLEKTQKVSDCSKIRSLVPYLDDRQILRIKGRLDESELSLDEKQPILLPQNSKFTEMLILREHTKNFHSGVTTTLVILRRKFWIPKGRQLVKKIIKKCLICRKYSLKPANQITA</sequence>
<dbReference type="InterPro" id="IPR005312">
    <property type="entry name" value="DUF1759"/>
</dbReference>
<evidence type="ECO:0000259" key="2">
    <source>
        <dbReference type="Pfam" id="PF17921"/>
    </source>
</evidence>
<name>A0A8X6PSP1_NEPPI</name>
<dbReference type="Pfam" id="PF05380">
    <property type="entry name" value="Peptidase_A17"/>
    <property type="match status" value="1"/>
</dbReference>
<dbReference type="InterPro" id="IPR008042">
    <property type="entry name" value="Retrotrans_Pao"/>
</dbReference>
<dbReference type="PANTHER" id="PTHR47331">
    <property type="entry name" value="PHD-TYPE DOMAIN-CONTAINING PROTEIN"/>
    <property type="match status" value="1"/>
</dbReference>
<reference evidence="3" key="1">
    <citation type="submission" date="2020-08" db="EMBL/GenBank/DDBJ databases">
        <title>Multicomponent nature underlies the extraordinary mechanical properties of spider dragline silk.</title>
        <authorList>
            <person name="Kono N."/>
            <person name="Nakamura H."/>
            <person name="Mori M."/>
            <person name="Yoshida Y."/>
            <person name="Ohtoshi R."/>
            <person name="Malay A.D."/>
            <person name="Moran D.A.P."/>
            <person name="Tomita M."/>
            <person name="Numata K."/>
            <person name="Arakawa K."/>
        </authorList>
    </citation>
    <scope>NUCLEOTIDE SEQUENCE</scope>
</reference>
<organism evidence="3 4">
    <name type="scientific">Nephila pilipes</name>
    <name type="common">Giant wood spider</name>
    <name type="synonym">Nephila maculata</name>
    <dbReference type="NCBI Taxonomy" id="299642"/>
    <lineage>
        <taxon>Eukaryota</taxon>
        <taxon>Metazoa</taxon>
        <taxon>Ecdysozoa</taxon>
        <taxon>Arthropoda</taxon>
        <taxon>Chelicerata</taxon>
        <taxon>Arachnida</taxon>
        <taxon>Araneae</taxon>
        <taxon>Araneomorphae</taxon>
        <taxon>Entelegynae</taxon>
        <taxon>Araneoidea</taxon>
        <taxon>Nephilidae</taxon>
        <taxon>Nephila</taxon>
    </lineage>
</organism>
<evidence type="ECO:0000256" key="1">
    <source>
        <dbReference type="SAM" id="MobiDB-lite"/>
    </source>
</evidence>
<dbReference type="GO" id="GO:0071897">
    <property type="term" value="P:DNA biosynthetic process"/>
    <property type="evidence" value="ECO:0007669"/>
    <property type="project" value="UniProtKB-ARBA"/>
</dbReference>
<protein>
    <submittedName>
        <fullName evidence="3">Integrase catalytic domain-containing protein</fullName>
    </submittedName>
</protein>
<dbReference type="Pfam" id="PF03564">
    <property type="entry name" value="DUF1759"/>
    <property type="match status" value="1"/>
</dbReference>
<keyword evidence="4" id="KW-1185">Reference proteome</keyword>
<dbReference type="Gene3D" id="1.10.340.70">
    <property type="match status" value="1"/>
</dbReference>
<accession>A0A8X6PSP1</accession>
<dbReference type="OrthoDB" id="5989194at2759"/>
<dbReference type="Proteomes" id="UP000887013">
    <property type="component" value="Unassembled WGS sequence"/>
</dbReference>
<comment type="caution">
    <text evidence="3">The sequence shown here is derived from an EMBL/GenBank/DDBJ whole genome shotgun (WGS) entry which is preliminary data.</text>
</comment>
<gene>
    <name evidence="3" type="primary">AVEN_255928_1</name>
    <name evidence="3" type="ORF">NPIL_605642</name>
</gene>
<proteinExistence type="predicted"/>
<dbReference type="InterPro" id="IPR043502">
    <property type="entry name" value="DNA/RNA_pol_sf"/>
</dbReference>
<dbReference type="SUPFAM" id="SSF56672">
    <property type="entry name" value="DNA/RNA polymerases"/>
    <property type="match status" value="1"/>
</dbReference>
<dbReference type="PANTHER" id="PTHR47331:SF5">
    <property type="entry name" value="RIBONUCLEASE H"/>
    <property type="match status" value="1"/>
</dbReference>
<evidence type="ECO:0000313" key="4">
    <source>
        <dbReference type="Proteomes" id="UP000887013"/>
    </source>
</evidence>
<dbReference type="InterPro" id="IPR041588">
    <property type="entry name" value="Integrase_H2C2"/>
</dbReference>